<dbReference type="EMBL" id="CP031089">
    <property type="protein sequence ID" value="AXF97245.1"/>
    <property type="molecule type" value="Genomic_DNA"/>
</dbReference>
<evidence type="ECO:0000313" key="3">
    <source>
        <dbReference type="Proteomes" id="UP000253689"/>
    </source>
</evidence>
<keyword evidence="1" id="KW-0614">Plasmid</keyword>
<keyword evidence="3" id="KW-1185">Reference proteome</keyword>
<dbReference type="EMBL" id="CP031089">
    <property type="protein sequence ID" value="AXF97199.1"/>
    <property type="molecule type" value="Genomic_DNA"/>
</dbReference>
<reference evidence="3" key="1">
    <citation type="submission" date="2018-07" db="EMBL/GenBank/DDBJ databases">
        <title>Complete Genome Sequence of Spiroplasma phoeniceum.</title>
        <authorList>
            <person name="Davis R.E."/>
            <person name="Shao J.Y."/>
            <person name="Zhao Y."/>
            <person name="Silver A."/>
            <person name="Stump z."/>
            <person name="Gasparich G."/>
        </authorList>
    </citation>
    <scope>NUCLEOTIDE SEQUENCE [LARGE SCALE GENOMIC DNA]</scope>
    <source>
        <strain evidence="2 3">P40</strain>
        <plasmid evidence="2 3">pSPh535</plasmid>
    </source>
</reference>
<evidence type="ECO:0000313" key="1">
    <source>
        <dbReference type="EMBL" id="AXF97199.1"/>
    </source>
</evidence>
<dbReference type="Proteomes" id="UP000253689">
    <property type="component" value="Plasmid pSPh535"/>
</dbReference>
<reference evidence="1" key="2">
    <citation type="submission" date="2018-08" db="EMBL/GenBank/DDBJ databases">
        <title>Complete Genome Sequence of Spiroplasma phoeniceum.</title>
        <authorList>
            <person name="Davis R.E."/>
            <person name="Shao J.Y."/>
            <person name="Zhao Y."/>
            <person name="Silver A."/>
            <person name="Stump z."/>
            <person name="Gasparich G."/>
        </authorList>
    </citation>
    <scope>NUCLEOTIDE SEQUENCE</scope>
    <source>
        <strain evidence="1">P40</strain>
        <plasmid evidence="1">pSPh535</plasmid>
    </source>
</reference>
<sequence>MWRASYIDTKIDYDQNDVQKDQRKEKQWKIENHPGRLALKQWEKNWKSGWFENLTKEKQKEYKLITNKLALDNKKFELVRVRQEWKRNWYNNLDKEKQREYKKRFWKISTLIGGLNSLKTAERSMLLCKKCNKQNKSIITLWK</sequence>
<evidence type="ECO:0000313" key="2">
    <source>
        <dbReference type="EMBL" id="AXF97245.1"/>
    </source>
</evidence>
<protein>
    <submittedName>
        <fullName evidence="1">Uncharacterized protein</fullName>
    </submittedName>
</protein>
<organism evidence="1 3">
    <name type="scientific">Spiroplasma phoeniceum P40</name>
    <dbReference type="NCBI Taxonomy" id="1276259"/>
    <lineage>
        <taxon>Bacteria</taxon>
        <taxon>Bacillati</taxon>
        <taxon>Mycoplasmatota</taxon>
        <taxon>Mollicutes</taxon>
        <taxon>Entomoplasmatales</taxon>
        <taxon>Spiroplasmataceae</taxon>
        <taxon>Spiroplasma</taxon>
    </lineage>
</organism>
<dbReference type="KEGG" id="sphh:SDAV_003002.1"/>
<geneLocation type="plasmid" evidence="1 3">
    <name>pSPh535</name>
</geneLocation>
<name>A0A345DSK8_9MOLU</name>
<proteinExistence type="predicted"/>
<gene>
    <name evidence="1" type="ORF">SDAV_003002</name>
    <name evidence="2" type="ORF">SDAV_003050</name>
</gene>
<dbReference type="KEGG" id="sphh:SDAV_003050"/>
<accession>A0A345DSK8</accession>
<dbReference type="AlphaFoldDB" id="A0A345DSK8"/>
<dbReference type="RefSeq" id="WP_114565607.1">
    <property type="nucleotide sequence ID" value="NZ_CP031089.1"/>
</dbReference>